<dbReference type="EnsemblPlants" id="Ma04_t28690.1">
    <property type="protein sequence ID" value="Ma04_p28690.1"/>
    <property type="gene ID" value="Ma04_g28690"/>
</dbReference>
<evidence type="ECO:0000313" key="7">
    <source>
        <dbReference type="Proteomes" id="UP000012960"/>
    </source>
</evidence>
<dbReference type="SUPFAM" id="SSF51445">
    <property type="entry name" value="(Trans)glycosidases"/>
    <property type="match status" value="1"/>
</dbReference>
<dbReference type="OrthoDB" id="4664297at2759"/>
<accession>A0A804IV08</accession>
<evidence type="ECO:0000313" key="5">
    <source>
        <dbReference type="EMBL" id="CAG1843675.1"/>
    </source>
</evidence>
<dbReference type="OMA" id="HVCPVMT"/>
<dbReference type="Gene3D" id="3.20.20.70">
    <property type="entry name" value="Aldolase class I"/>
    <property type="match status" value="1"/>
</dbReference>
<proteinExistence type="inferred from homology"/>
<sequence length="765" mass="83431">MTVTPGITISDGNLVVYGKTILTDVPDNIVLTSGTGAGLMAGAFIGAAASDSKSLHVFPMGTLRGLRFMCCFRFKLWWMTQRMGTCGRDVPLETQFLLVEGKEAEASTVYTVFLPLLDGPFRAVLQGNDKDEIEICLESGDEAVETKQGMHMVYMHAGANPFEVISQAVKAVEKHLQTFHHREKKKLPSFVDWFGWCTWDAFYTDVTAEGVDQGLRSLSAGGAPPRFLIVDDGWQQIGSEVRDQTAAVVQEGAQFASRLTGIKENAKFQRKQGEGERRSGLKQVVEEVKKRRDVKFVYVWHAMAGYWGGVKPAVQGMEHYESALAYPVQSPGVMGNQPDIVMDSLSIHGLGLVHPKKVYSFYNELHAYLAACGIDGVKVDVQNIIETLGAGHGGRVSLTRAYHQALEASVTRNFPDNGCISCMCHNTDGLYSAKQTAVVRASDDFYPRDPASHTIHISSVAYNTLFLGEFMLPDWDMFHSLHPAAEYHAAARAIGGCPIYVSDKPGHHNFELLRKLVLPDGSILRAQLPGRPTRDCLFCDPARDGTSLLKIWNVNKCSGVVGVFNCQGAGWCRHTKKTRVHDAALGTLTGTVIATDVDAIAQLAGPDWGGQAVIYAFKSGELIRLPKGATLPVTLKVLEYEVFHVCPVKNITPSISFAPIGLLDMFNTGGAVEQFDVSVTSNHAAAGQDDGHVPSDPTATLSTATVALRVSGRGRFGAYSSQRPLRCTLDSSDVEFSYDEGTGLVTINFPVPEKEMYKWSLQIQV</sequence>
<keyword evidence="7" id="KW-1185">Reference proteome</keyword>
<name>A0A804IV08_MUSAM</name>
<dbReference type="SMR" id="A0A804IV08"/>
<dbReference type="PANTHER" id="PTHR31268:SF32">
    <property type="entry name" value="GALACTINOL--SUCROSE GALACTOSYLTRANSFERASE 2-RELATED"/>
    <property type="match status" value="1"/>
</dbReference>
<dbReference type="AlphaFoldDB" id="A0A804IV08"/>
<dbReference type="Gramene" id="Ma04_t28690.1">
    <property type="protein sequence ID" value="Ma04_p28690.1"/>
    <property type="gene ID" value="Ma04_g28690"/>
</dbReference>
<dbReference type="InParanoid" id="A0A804IV08"/>
<dbReference type="GO" id="GO:0047274">
    <property type="term" value="F:galactinol-sucrose galactosyltransferase activity"/>
    <property type="evidence" value="ECO:0007669"/>
    <property type="project" value="UniProtKB-EC"/>
</dbReference>
<dbReference type="EC" id="2.4.1.82" evidence="2"/>
<comment type="catalytic activity">
    <reaction evidence="4">
        <text>alpha-D-galactosyl-(1-&gt;3)-1D-myo-inositol + sucrose = raffinose + myo-inositol</text>
        <dbReference type="Rhea" id="RHEA:20161"/>
        <dbReference type="ChEBI" id="CHEBI:16634"/>
        <dbReference type="ChEBI" id="CHEBI:17268"/>
        <dbReference type="ChEBI" id="CHEBI:17505"/>
        <dbReference type="ChEBI" id="CHEBI:17992"/>
        <dbReference type="EC" id="2.4.1.82"/>
    </reaction>
</comment>
<protein>
    <recommendedName>
        <fullName evidence="2">galactinol--sucrose galactosyltransferase</fullName>
        <ecNumber evidence="2">2.4.1.82</ecNumber>
    </recommendedName>
</protein>
<dbReference type="FunCoup" id="A0A804IV08">
    <property type="interactions" value="75"/>
</dbReference>
<evidence type="ECO:0000256" key="2">
    <source>
        <dbReference type="ARBA" id="ARBA00012708"/>
    </source>
</evidence>
<dbReference type="Pfam" id="PF05691">
    <property type="entry name" value="Raffinose_syn"/>
    <property type="match status" value="1"/>
</dbReference>
<organism evidence="6 7">
    <name type="scientific">Musa acuminata subsp. malaccensis</name>
    <name type="common">Wild banana</name>
    <name type="synonym">Musa malaccensis</name>
    <dbReference type="NCBI Taxonomy" id="214687"/>
    <lineage>
        <taxon>Eukaryota</taxon>
        <taxon>Viridiplantae</taxon>
        <taxon>Streptophyta</taxon>
        <taxon>Embryophyta</taxon>
        <taxon>Tracheophyta</taxon>
        <taxon>Spermatophyta</taxon>
        <taxon>Magnoliopsida</taxon>
        <taxon>Liliopsida</taxon>
        <taxon>Zingiberales</taxon>
        <taxon>Musaceae</taxon>
        <taxon>Musa</taxon>
    </lineage>
</organism>
<dbReference type="Proteomes" id="UP000012960">
    <property type="component" value="Unplaced"/>
</dbReference>
<dbReference type="EMBL" id="HG996469">
    <property type="protein sequence ID" value="CAG1843675.1"/>
    <property type="molecule type" value="Genomic_DNA"/>
</dbReference>
<evidence type="ECO:0000256" key="4">
    <source>
        <dbReference type="ARBA" id="ARBA00049426"/>
    </source>
</evidence>
<reference evidence="5" key="1">
    <citation type="submission" date="2021-03" db="EMBL/GenBank/DDBJ databases">
        <authorList>
            <consortium name="Genoscope - CEA"/>
            <person name="William W."/>
        </authorList>
    </citation>
    <scope>NUCLEOTIDE SEQUENCE</scope>
    <source>
        <strain evidence="5">Doubled-haploid Pahang</strain>
    </source>
</reference>
<dbReference type="InterPro" id="IPR008811">
    <property type="entry name" value="Glycosyl_hydrolases_36"/>
</dbReference>
<comment type="similarity">
    <text evidence="1">Belongs to the glycosyl hydrolases 36 family.</text>
</comment>
<dbReference type="GO" id="GO:0052692">
    <property type="term" value="F:raffinose alpha-galactosidase activity"/>
    <property type="evidence" value="ECO:0000318"/>
    <property type="project" value="GO_Central"/>
</dbReference>
<evidence type="ECO:0000256" key="1">
    <source>
        <dbReference type="ARBA" id="ARBA00007240"/>
    </source>
</evidence>
<reference evidence="6" key="2">
    <citation type="submission" date="2021-05" db="UniProtKB">
        <authorList>
            <consortium name="EnsemblPlants"/>
        </authorList>
    </citation>
    <scope>IDENTIFICATION</scope>
    <source>
        <strain evidence="6">subsp. malaccensis</strain>
    </source>
</reference>
<keyword evidence="3" id="KW-0119">Carbohydrate metabolism</keyword>
<evidence type="ECO:0000313" key="6">
    <source>
        <dbReference type="EnsemblPlants" id="Ma04_p28690.1"/>
    </source>
</evidence>
<dbReference type="PANTHER" id="PTHR31268">
    <property type="match status" value="1"/>
</dbReference>
<dbReference type="InterPro" id="IPR013785">
    <property type="entry name" value="Aldolase_TIM"/>
</dbReference>
<evidence type="ECO:0000256" key="3">
    <source>
        <dbReference type="ARBA" id="ARBA00023277"/>
    </source>
</evidence>
<dbReference type="InterPro" id="IPR017853">
    <property type="entry name" value="GH"/>
</dbReference>
<gene>
    <name evidence="5" type="ORF">GSMUA_134700.1</name>
</gene>